<dbReference type="GO" id="GO:0070682">
    <property type="term" value="P:proteasome regulatory particle assembly"/>
    <property type="evidence" value="ECO:0007669"/>
    <property type="project" value="InterPro"/>
</dbReference>
<dbReference type="Pfam" id="PF13180">
    <property type="entry name" value="PDZ_2"/>
    <property type="match status" value="1"/>
</dbReference>
<dbReference type="EMBL" id="CDMZ01005699">
    <property type="protein sequence ID" value="CEM53481.1"/>
    <property type="molecule type" value="Genomic_DNA"/>
</dbReference>
<dbReference type="VEuPathDB" id="CryptoDB:Cvel_2002"/>
<dbReference type="InterPro" id="IPR040815">
    <property type="entry name" value="Nas2_N"/>
</dbReference>
<sequence>MEELRELEKKKLSIESEMEALVEYLEQPGMPGISGNLVDAEGFPRADIDVFAVRTARHKLACLRTDHFEMMKQLEKGLHALHAQGAIRVPRGGESNGGMNGDAHDGPVSADLPPFAVVDQISEGSPAEEAGLQLWDQILLFGDVTAISSSSPFGSLAEVVKKSVNKAVTVRVLREGKEVALKLTPKSWSGPGILGCHLMPKKY</sequence>
<dbReference type="AlphaFoldDB" id="A0A0G4I8V7"/>
<reference evidence="3" key="1">
    <citation type="submission" date="2014-11" db="EMBL/GenBank/DDBJ databases">
        <authorList>
            <person name="Otto D Thomas"/>
            <person name="Naeem Raeece"/>
        </authorList>
    </citation>
    <scope>NUCLEOTIDE SEQUENCE</scope>
</reference>
<keyword evidence="1" id="KW-0143">Chaperone</keyword>
<dbReference type="GO" id="GO:0005634">
    <property type="term" value="C:nucleus"/>
    <property type="evidence" value="ECO:0007669"/>
    <property type="project" value="TreeGrafter"/>
</dbReference>
<dbReference type="FunFam" id="2.30.42.10:FF:000107">
    <property type="entry name" value="26S proteasome non-ATPase regulatory subunit 9"/>
    <property type="match status" value="1"/>
</dbReference>
<dbReference type="Gene3D" id="2.30.42.10">
    <property type="match status" value="1"/>
</dbReference>
<dbReference type="GO" id="GO:0005737">
    <property type="term" value="C:cytoplasm"/>
    <property type="evidence" value="ECO:0007669"/>
    <property type="project" value="TreeGrafter"/>
</dbReference>
<dbReference type="InterPro" id="IPR035269">
    <property type="entry name" value="PSMD9"/>
</dbReference>
<organism evidence="3">
    <name type="scientific">Chromera velia CCMP2878</name>
    <dbReference type="NCBI Taxonomy" id="1169474"/>
    <lineage>
        <taxon>Eukaryota</taxon>
        <taxon>Sar</taxon>
        <taxon>Alveolata</taxon>
        <taxon>Colpodellida</taxon>
        <taxon>Chromeraceae</taxon>
        <taxon>Chromera</taxon>
    </lineage>
</organism>
<feature type="domain" description="PDZ" evidence="2">
    <location>
        <begin position="89"/>
        <end position="176"/>
    </location>
</feature>
<dbReference type="InterPro" id="IPR036034">
    <property type="entry name" value="PDZ_sf"/>
</dbReference>
<gene>
    <name evidence="3" type="ORF">Cvel_2002</name>
</gene>
<dbReference type="InterPro" id="IPR001478">
    <property type="entry name" value="PDZ"/>
</dbReference>
<protein>
    <recommendedName>
        <fullName evidence="2">PDZ domain-containing protein</fullName>
    </recommendedName>
</protein>
<dbReference type="Pfam" id="PF18265">
    <property type="entry name" value="Nas2_N"/>
    <property type="match status" value="1"/>
</dbReference>
<evidence type="ECO:0000256" key="1">
    <source>
        <dbReference type="ARBA" id="ARBA00023186"/>
    </source>
</evidence>
<proteinExistence type="predicted"/>
<dbReference type="PhylomeDB" id="A0A0G4I8V7"/>
<name>A0A0G4I8V7_9ALVE</name>
<dbReference type="PANTHER" id="PTHR12651:SF1">
    <property type="entry name" value="26S PROTEASOME NON-ATPASE REGULATORY SUBUNIT 9"/>
    <property type="match status" value="1"/>
</dbReference>
<evidence type="ECO:0000313" key="3">
    <source>
        <dbReference type="EMBL" id="CEM53481.1"/>
    </source>
</evidence>
<accession>A0A0G4I8V7</accession>
<dbReference type="Gene3D" id="6.10.140.1710">
    <property type="match status" value="1"/>
</dbReference>
<dbReference type="SUPFAM" id="SSF50156">
    <property type="entry name" value="PDZ domain-like"/>
    <property type="match status" value="1"/>
</dbReference>
<dbReference type="SMART" id="SM00228">
    <property type="entry name" value="PDZ"/>
    <property type="match status" value="1"/>
</dbReference>
<evidence type="ECO:0000259" key="2">
    <source>
        <dbReference type="SMART" id="SM00228"/>
    </source>
</evidence>
<dbReference type="PANTHER" id="PTHR12651">
    <property type="entry name" value="26S PROTEASOME NON-ATPASE REGULATORY SUBUNIT 9"/>
    <property type="match status" value="1"/>
</dbReference>